<sequence>MFTHLLVIGSMTLLFLSVQWLSQRSKQAQKTKTTATTFDQKQEAAA</sequence>
<evidence type="ECO:0000313" key="1">
    <source>
        <dbReference type="EMBL" id="TWI85209.1"/>
    </source>
</evidence>
<name>A0A562SV70_9BACT</name>
<dbReference type="EMBL" id="VLLE01000002">
    <property type="protein sequence ID" value="TWI85209.1"/>
    <property type="molecule type" value="Genomic_DNA"/>
</dbReference>
<proteinExistence type="predicted"/>
<accession>A0A562SV70</accession>
<dbReference type="Proteomes" id="UP000316167">
    <property type="component" value="Unassembled WGS sequence"/>
</dbReference>
<gene>
    <name evidence="1" type="ORF">IQ13_0366</name>
</gene>
<reference evidence="1 2" key="1">
    <citation type="journal article" date="2015" name="Stand. Genomic Sci.">
        <title>Genomic Encyclopedia of Bacterial and Archaeal Type Strains, Phase III: the genomes of soil and plant-associated and newly described type strains.</title>
        <authorList>
            <person name="Whitman W.B."/>
            <person name="Woyke T."/>
            <person name="Klenk H.P."/>
            <person name="Zhou Y."/>
            <person name="Lilburn T.G."/>
            <person name="Beck B.J."/>
            <person name="De Vos P."/>
            <person name="Vandamme P."/>
            <person name="Eisen J.A."/>
            <person name="Garrity G."/>
            <person name="Hugenholtz P."/>
            <person name="Kyrpides N.C."/>
        </authorList>
    </citation>
    <scope>NUCLEOTIDE SEQUENCE [LARGE SCALE GENOMIC DNA]</scope>
    <source>
        <strain evidence="1 2">CGMCC 1.7271</strain>
    </source>
</reference>
<keyword evidence="2" id="KW-1185">Reference proteome</keyword>
<protein>
    <submittedName>
        <fullName evidence="1">Uncharacterized protein</fullName>
    </submittedName>
</protein>
<dbReference type="AlphaFoldDB" id="A0A562SV70"/>
<evidence type="ECO:0000313" key="2">
    <source>
        <dbReference type="Proteomes" id="UP000316167"/>
    </source>
</evidence>
<comment type="caution">
    <text evidence="1">The sequence shown here is derived from an EMBL/GenBank/DDBJ whole genome shotgun (WGS) entry which is preliminary data.</text>
</comment>
<organism evidence="1 2">
    <name type="scientific">Lacibacter cauensis</name>
    <dbReference type="NCBI Taxonomy" id="510947"/>
    <lineage>
        <taxon>Bacteria</taxon>
        <taxon>Pseudomonadati</taxon>
        <taxon>Bacteroidota</taxon>
        <taxon>Chitinophagia</taxon>
        <taxon>Chitinophagales</taxon>
        <taxon>Chitinophagaceae</taxon>
        <taxon>Lacibacter</taxon>
    </lineage>
</organism>
<dbReference type="RefSeq" id="WP_158637280.1">
    <property type="nucleotide sequence ID" value="NZ_VLLE01000002.1"/>
</dbReference>